<organism evidence="1 2">
    <name type="scientific">Cristinia sonorae</name>
    <dbReference type="NCBI Taxonomy" id="1940300"/>
    <lineage>
        <taxon>Eukaryota</taxon>
        <taxon>Fungi</taxon>
        <taxon>Dikarya</taxon>
        <taxon>Basidiomycota</taxon>
        <taxon>Agaricomycotina</taxon>
        <taxon>Agaricomycetes</taxon>
        <taxon>Agaricomycetidae</taxon>
        <taxon>Agaricales</taxon>
        <taxon>Pleurotineae</taxon>
        <taxon>Stephanosporaceae</taxon>
        <taxon>Cristinia</taxon>
    </lineage>
</organism>
<reference evidence="1" key="1">
    <citation type="journal article" date="2021" name="New Phytol.">
        <title>Evolutionary innovations through gain and loss of genes in the ectomycorrhizal Boletales.</title>
        <authorList>
            <person name="Wu G."/>
            <person name="Miyauchi S."/>
            <person name="Morin E."/>
            <person name="Kuo A."/>
            <person name="Drula E."/>
            <person name="Varga T."/>
            <person name="Kohler A."/>
            <person name="Feng B."/>
            <person name="Cao Y."/>
            <person name="Lipzen A."/>
            <person name="Daum C."/>
            <person name="Hundley H."/>
            <person name="Pangilinan J."/>
            <person name="Johnson J."/>
            <person name="Barry K."/>
            <person name="LaButti K."/>
            <person name="Ng V."/>
            <person name="Ahrendt S."/>
            <person name="Min B."/>
            <person name="Choi I.G."/>
            <person name="Park H."/>
            <person name="Plett J.M."/>
            <person name="Magnuson J."/>
            <person name="Spatafora J.W."/>
            <person name="Nagy L.G."/>
            <person name="Henrissat B."/>
            <person name="Grigoriev I.V."/>
            <person name="Yang Z.L."/>
            <person name="Xu J."/>
            <person name="Martin F.M."/>
        </authorList>
    </citation>
    <scope>NUCLEOTIDE SEQUENCE</scope>
    <source>
        <strain evidence="1">KKN 215</strain>
    </source>
</reference>
<dbReference type="AlphaFoldDB" id="A0A8K0XPQ1"/>
<evidence type="ECO:0000313" key="1">
    <source>
        <dbReference type="EMBL" id="KAH8100567.1"/>
    </source>
</evidence>
<dbReference type="Proteomes" id="UP000813824">
    <property type="component" value="Unassembled WGS sequence"/>
</dbReference>
<name>A0A8K0XPQ1_9AGAR</name>
<dbReference type="OrthoDB" id="10054765at2759"/>
<proteinExistence type="predicted"/>
<evidence type="ECO:0000313" key="2">
    <source>
        <dbReference type="Proteomes" id="UP000813824"/>
    </source>
</evidence>
<evidence type="ECO:0008006" key="3">
    <source>
        <dbReference type="Google" id="ProtNLM"/>
    </source>
</evidence>
<accession>A0A8K0XPQ1</accession>
<keyword evidence="2" id="KW-1185">Reference proteome</keyword>
<gene>
    <name evidence="1" type="ORF">BXZ70DRAFT_159668</name>
</gene>
<dbReference type="EMBL" id="JAEVFJ010000015">
    <property type="protein sequence ID" value="KAH8100567.1"/>
    <property type="molecule type" value="Genomic_DNA"/>
</dbReference>
<sequence length="369" mass="39843">MSLLHRVVARRSLHRQYATVGSKTILGNPPKIPVPAPSIPQDGTQPLIPTSILNKHILSSLDGKATTLPSLIEQYTERHGRVLESSLSYESRPSEGRKLKFDEGVELGDGVVMVAHALRYRAEFKITVCSGFALNASNELSGSKGTLFLTCAHTFEEIRNSRLALDVLSNPFLSSSDTQHRSGSFIISGTPDAPVFHPVSSIASALHRSDLMILSASASTYTSTASRLNPSIYSSVHSLPVSPYPAPPGAAIRAHFVVDKKPAENGWKPWVGGTWSKWVKGKVLEYKDFAGREAQPGTYDSLSHLLFQPLPTPGSSGGPIIDEESGAVIGVMLGTRMDNRVAGVRGWGVPSETIFEMFSLPGLTLKNKF</sequence>
<comment type="caution">
    <text evidence="1">The sequence shown here is derived from an EMBL/GenBank/DDBJ whole genome shotgun (WGS) entry which is preliminary data.</text>
</comment>
<protein>
    <recommendedName>
        <fullName evidence="3">Trypsin-like serine protease</fullName>
    </recommendedName>
</protein>
<dbReference type="InterPro" id="IPR009003">
    <property type="entry name" value="Peptidase_S1_PA"/>
</dbReference>
<dbReference type="SUPFAM" id="SSF50494">
    <property type="entry name" value="Trypsin-like serine proteases"/>
    <property type="match status" value="1"/>
</dbReference>